<feature type="compositionally biased region" description="Polar residues" evidence="1">
    <location>
        <begin position="1"/>
        <end position="11"/>
    </location>
</feature>
<gene>
    <name evidence="2" type="ORF">XENORESO_004423</name>
</gene>
<dbReference type="EMBL" id="JAHRIM010031377">
    <property type="protein sequence ID" value="MEQ2265089.1"/>
    <property type="molecule type" value="Genomic_DNA"/>
</dbReference>
<comment type="caution">
    <text evidence="2">The sequence shown here is derived from an EMBL/GenBank/DDBJ whole genome shotgun (WGS) entry which is preliminary data.</text>
</comment>
<feature type="region of interest" description="Disordered" evidence="1">
    <location>
        <begin position="1"/>
        <end position="20"/>
    </location>
</feature>
<organism evidence="2 3">
    <name type="scientific">Xenotaenia resolanae</name>
    <dbReference type="NCBI Taxonomy" id="208358"/>
    <lineage>
        <taxon>Eukaryota</taxon>
        <taxon>Metazoa</taxon>
        <taxon>Chordata</taxon>
        <taxon>Craniata</taxon>
        <taxon>Vertebrata</taxon>
        <taxon>Euteleostomi</taxon>
        <taxon>Actinopterygii</taxon>
        <taxon>Neopterygii</taxon>
        <taxon>Teleostei</taxon>
        <taxon>Neoteleostei</taxon>
        <taxon>Acanthomorphata</taxon>
        <taxon>Ovalentaria</taxon>
        <taxon>Atherinomorphae</taxon>
        <taxon>Cyprinodontiformes</taxon>
        <taxon>Goodeidae</taxon>
        <taxon>Xenotaenia</taxon>
    </lineage>
</organism>
<proteinExistence type="predicted"/>
<feature type="compositionally biased region" description="Basic and acidic residues" evidence="1">
    <location>
        <begin position="115"/>
        <end position="130"/>
    </location>
</feature>
<reference evidence="2 3" key="1">
    <citation type="submission" date="2021-06" db="EMBL/GenBank/DDBJ databases">
        <authorList>
            <person name="Palmer J.M."/>
        </authorList>
    </citation>
    <scope>NUCLEOTIDE SEQUENCE [LARGE SCALE GENOMIC DNA]</scope>
    <source>
        <strain evidence="2 3">XR_2019</strain>
        <tissue evidence="2">Muscle</tissue>
    </source>
</reference>
<accession>A0ABV0W768</accession>
<name>A0ABV0W768_9TELE</name>
<dbReference type="Proteomes" id="UP001444071">
    <property type="component" value="Unassembled WGS sequence"/>
</dbReference>
<feature type="compositionally biased region" description="Low complexity" evidence="1">
    <location>
        <begin position="43"/>
        <end position="57"/>
    </location>
</feature>
<sequence length="147" mass="15885">MERTWNISGLGQSVRGRADGDQRWADELNCYFNRFSSPPTPSAPLSVPPSSHVSSPTDTPPFPQRPSSTASPSTPMPPAHSIRTVYSTSSPLPPTPNSLPPAVPSSLPPLPHIRPGLERAEATEPEECCRTRQHQSQAAEELCRPAL</sequence>
<evidence type="ECO:0000313" key="2">
    <source>
        <dbReference type="EMBL" id="MEQ2265089.1"/>
    </source>
</evidence>
<evidence type="ECO:0000313" key="3">
    <source>
        <dbReference type="Proteomes" id="UP001444071"/>
    </source>
</evidence>
<feature type="region of interest" description="Disordered" evidence="1">
    <location>
        <begin position="32"/>
        <end position="147"/>
    </location>
</feature>
<protein>
    <submittedName>
        <fullName evidence="2">Uncharacterized protein</fullName>
    </submittedName>
</protein>
<evidence type="ECO:0000256" key="1">
    <source>
        <dbReference type="SAM" id="MobiDB-lite"/>
    </source>
</evidence>
<keyword evidence="3" id="KW-1185">Reference proteome</keyword>
<feature type="compositionally biased region" description="Pro residues" evidence="1">
    <location>
        <begin position="91"/>
        <end position="112"/>
    </location>
</feature>